<organism evidence="2 3">
    <name type="scientific">Sporothrix stenoceras</name>
    <dbReference type="NCBI Taxonomy" id="5173"/>
    <lineage>
        <taxon>Eukaryota</taxon>
        <taxon>Fungi</taxon>
        <taxon>Dikarya</taxon>
        <taxon>Ascomycota</taxon>
        <taxon>Pezizomycotina</taxon>
        <taxon>Sordariomycetes</taxon>
        <taxon>Sordariomycetidae</taxon>
        <taxon>Ophiostomatales</taxon>
        <taxon>Ophiostomataceae</taxon>
        <taxon>Sporothrix</taxon>
    </lineage>
</organism>
<keyword evidence="3" id="KW-1185">Reference proteome</keyword>
<reference evidence="2 3" key="1">
    <citation type="journal article" date="2024" name="IMA Fungus">
        <title>IMA Genome - F19 : A genome assembly and annotation guide to empower mycologists, including annotated draft genome sequences of Ceratocystis pirilliformis, Diaporthe australafricana, Fusarium ophioides, Paecilomyces lecythidis, and Sporothrix stenoceras.</title>
        <authorList>
            <person name="Aylward J."/>
            <person name="Wilson A.M."/>
            <person name="Visagie C.M."/>
            <person name="Spraker J."/>
            <person name="Barnes I."/>
            <person name="Buitendag C."/>
            <person name="Ceriani C."/>
            <person name="Del Mar Angel L."/>
            <person name="du Plessis D."/>
            <person name="Fuchs T."/>
            <person name="Gasser K."/>
            <person name="Kramer D."/>
            <person name="Li W."/>
            <person name="Munsamy K."/>
            <person name="Piso A."/>
            <person name="Price J.L."/>
            <person name="Sonnekus B."/>
            <person name="Thomas C."/>
            <person name="van der Nest A."/>
            <person name="van Dijk A."/>
            <person name="van Heerden A."/>
            <person name="van Vuuren N."/>
            <person name="Yilmaz N."/>
            <person name="Duong T.A."/>
            <person name="van der Merwe N.A."/>
            <person name="Wingfield M.J."/>
            <person name="Wingfield B.D."/>
        </authorList>
    </citation>
    <scope>NUCLEOTIDE SEQUENCE [LARGE SCALE GENOMIC DNA]</scope>
    <source>
        <strain evidence="2 3">CMW 5346</strain>
    </source>
</reference>
<comment type="caution">
    <text evidence="2">The sequence shown here is derived from an EMBL/GenBank/DDBJ whole genome shotgun (WGS) entry which is preliminary data.</text>
</comment>
<gene>
    <name evidence="2" type="ORF">Sste5346_008858</name>
</gene>
<dbReference type="EMBL" id="JAWCUI010000073">
    <property type="protein sequence ID" value="KAL1889480.1"/>
    <property type="molecule type" value="Genomic_DNA"/>
</dbReference>
<name>A0ABR3YM99_9PEZI</name>
<feature type="region of interest" description="Disordered" evidence="1">
    <location>
        <begin position="1"/>
        <end position="31"/>
    </location>
</feature>
<sequence length="240" mass="25603">MSFGGFGHGGGGGGNPRYGRDSNGPLPPATTGFPVGRPMAYYNPAVPGGWPYAQPQFTGQPPVSMAGNPLYLTGPPGGGNQIPMINHPPAIAQGQGPSPTHDRNFRTCSMRNTTGGFGCEPGYNYFFPAEHTKIHVLKTGSTPPWQLPPNFAIQFHATHVPVNTTVAELMKGFGAKNPLPKKNVITEVCPGGGGKWYKGIEVSGDNLDMMKKPIKELGWDGTRTGLRGQKKVVYIYVQRG</sequence>
<evidence type="ECO:0000313" key="3">
    <source>
        <dbReference type="Proteomes" id="UP001583186"/>
    </source>
</evidence>
<protein>
    <submittedName>
        <fullName evidence="2">Uncharacterized protein</fullName>
    </submittedName>
</protein>
<evidence type="ECO:0000256" key="1">
    <source>
        <dbReference type="SAM" id="MobiDB-lite"/>
    </source>
</evidence>
<accession>A0ABR3YM99</accession>
<proteinExistence type="predicted"/>
<evidence type="ECO:0000313" key="2">
    <source>
        <dbReference type="EMBL" id="KAL1889480.1"/>
    </source>
</evidence>
<feature type="compositionally biased region" description="Gly residues" evidence="1">
    <location>
        <begin position="1"/>
        <end position="16"/>
    </location>
</feature>
<dbReference type="Proteomes" id="UP001583186">
    <property type="component" value="Unassembled WGS sequence"/>
</dbReference>